<evidence type="ECO:0000313" key="3">
    <source>
        <dbReference type="WBParaSite" id="PDA_v2.g23228.t1"/>
    </source>
</evidence>
<dbReference type="Pfam" id="PF00075">
    <property type="entry name" value="RNase_H"/>
    <property type="match status" value="1"/>
</dbReference>
<evidence type="ECO:0000313" key="2">
    <source>
        <dbReference type="Proteomes" id="UP000887578"/>
    </source>
</evidence>
<dbReference type="InterPro" id="IPR036397">
    <property type="entry name" value="RNaseH_sf"/>
</dbReference>
<dbReference type="AlphaFoldDB" id="A0A914PWR6"/>
<proteinExistence type="predicted"/>
<dbReference type="PROSITE" id="PS50879">
    <property type="entry name" value="RNASE_H_1"/>
    <property type="match status" value="1"/>
</dbReference>
<accession>A0A914PWR6</accession>
<dbReference type="Proteomes" id="UP000887578">
    <property type="component" value="Unplaced"/>
</dbReference>
<dbReference type="GO" id="GO:0003676">
    <property type="term" value="F:nucleic acid binding"/>
    <property type="evidence" value="ECO:0007669"/>
    <property type="project" value="InterPro"/>
</dbReference>
<protein>
    <submittedName>
        <fullName evidence="3">RNase H type-1 domain-containing protein</fullName>
    </submittedName>
</protein>
<dbReference type="InterPro" id="IPR002156">
    <property type="entry name" value="RNaseH_domain"/>
</dbReference>
<dbReference type="SUPFAM" id="SSF53098">
    <property type="entry name" value="Ribonuclease H-like"/>
    <property type="match status" value="1"/>
</dbReference>
<evidence type="ECO:0000259" key="1">
    <source>
        <dbReference type="PROSITE" id="PS50879"/>
    </source>
</evidence>
<name>A0A914PWR6_9BILA</name>
<dbReference type="Gene3D" id="3.30.420.10">
    <property type="entry name" value="Ribonuclease H-like superfamily/Ribonuclease H"/>
    <property type="match status" value="1"/>
</dbReference>
<dbReference type="WBParaSite" id="PDA_v2.g23228.t1">
    <property type="protein sequence ID" value="PDA_v2.g23228.t1"/>
    <property type="gene ID" value="PDA_v2.g23228"/>
</dbReference>
<reference evidence="3" key="1">
    <citation type="submission" date="2022-11" db="UniProtKB">
        <authorList>
            <consortium name="WormBaseParasite"/>
        </authorList>
    </citation>
    <scope>IDENTIFICATION</scope>
</reference>
<dbReference type="InterPro" id="IPR012337">
    <property type="entry name" value="RNaseH-like_sf"/>
</dbReference>
<keyword evidence="2" id="KW-1185">Reference proteome</keyword>
<sequence length="138" mass="15387">MAHRYPPPKNVLNIFTDGAFSNETKKAGAGIHISDPLSGETEESKCKRSLKLFACKDNNVAELEAIVFAFPELIYGNLKPPRTVIIWTDCQLIVDKMNGKTNLIGKVKEHNELSQKIQHFVTSFAGKADRLAKDARDM</sequence>
<dbReference type="GO" id="GO:0004523">
    <property type="term" value="F:RNA-DNA hybrid ribonuclease activity"/>
    <property type="evidence" value="ECO:0007669"/>
    <property type="project" value="InterPro"/>
</dbReference>
<organism evidence="2 3">
    <name type="scientific">Panagrolaimus davidi</name>
    <dbReference type="NCBI Taxonomy" id="227884"/>
    <lineage>
        <taxon>Eukaryota</taxon>
        <taxon>Metazoa</taxon>
        <taxon>Ecdysozoa</taxon>
        <taxon>Nematoda</taxon>
        <taxon>Chromadorea</taxon>
        <taxon>Rhabditida</taxon>
        <taxon>Tylenchina</taxon>
        <taxon>Panagrolaimomorpha</taxon>
        <taxon>Panagrolaimoidea</taxon>
        <taxon>Panagrolaimidae</taxon>
        <taxon>Panagrolaimus</taxon>
    </lineage>
</organism>
<feature type="domain" description="RNase H type-1" evidence="1">
    <location>
        <begin position="8"/>
        <end position="138"/>
    </location>
</feature>